<protein>
    <submittedName>
        <fullName evidence="1">Uncharacterized protein</fullName>
    </submittedName>
</protein>
<name>A0ABU6WDC4_9FABA</name>
<accession>A0ABU6WDC4</accession>
<evidence type="ECO:0000313" key="2">
    <source>
        <dbReference type="Proteomes" id="UP001341840"/>
    </source>
</evidence>
<evidence type="ECO:0000313" key="1">
    <source>
        <dbReference type="EMBL" id="MED6183945.1"/>
    </source>
</evidence>
<proteinExistence type="predicted"/>
<organism evidence="1 2">
    <name type="scientific">Stylosanthes scabra</name>
    <dbReference type="NCBI Taxonomy" id="79078"/>
    <lineage>
        <taxon>Eukaryota</taxon>
        <taxon>Viridiplantae</taxon>
        <taxon>Streptophyta</taxon>
        <taxon>Embryophyta</taxon>
        <taxon>Tracheophyta</taxon>
        <taxon>Spermatophyta</taxon>
        <taxon>Magnoliopsida</taxon>
        <taxon>eudicotyledons</taxon>
        <taxon>Gunneridae</taxon>
        <taxon>Pentapetalae</taxon>
        <taxon>rosids</taxon>
        <taxon>fabids</taxon>
        <taxon>Fabales</taxon>
        <taxon>Fabaceae</taxon>
        <taxon>Papilionoideae</taxon>
        <taxon>50 kb inversion clade</taxon>
        <taxon>dalbergioids sensu lato</taxon>
        <taxon>Dalbergieae</taxon>
        <taxon>Pterocarpus clade</taxon>
        <taxon>Stylosanthes</taxon>
    </lineage>
</organism>
<keyword evidence="2" id="KW-1185">Reference proteome</keyword>
<dbReference type="Proteomes" id="UP001341840">
    <property type="component" value="Unassembled WGS sequence"/>
</dbReference>
<gene>
    <name evidence="1" type="ORF">PIB30_042607</name>
</gene>
<dbReference type="EMBL" id="JASCZI010181486">
    <property type="protein sequence ID" value="MED6183945.1"/>
    <property type="molecule type" value="Genomic_DNA"/>
</dbReference>
<comment type="caution">
    <text evidence="1">The sequence shown here is derived from an EMBL/GenBank/DDBJ whole genome shotgun (WGS) entry which is preliminary data.</text>
</comment>
<reference evidence="1 2" key="1">
    <citation type="journal article" date="2023" name="Plants (Basel)">
        <title>Bridging the Gap: Combining Genomics and Transcriptomics Approaches to Understand Stylosanthes scabra, an Orphan Legume from the Brazilian Caatinga.</title>
        <authorList>
            <person name="Ferreira-Neto J.R.C."/>
            <person name="da Silva M.D."/>
            <person name="Binneck E."/>
            <person name="de Melo N.F."/>
            <person name="da Silva R.H."/>
            <person name="de Melo A.L.T.M."/>
            <person name="Pandolfi V."/>
            <person name="Bustamante F.O."/>
            <person name="Brasileiro-Vidal A.C."/>
            <person name="Benko-Iseppon A.M."/>
        </authorList>
    </citation>
    <scope>NUCLEOTIDE SEQUENCE [LARGE SCALE GENOMIC DNA]</scope>
    <source>
        <tissue evidence="1">Leaves</tissue>
    </source>
</reference>
<sequence>MCVEDSKRVKFWKDVWFGKERLEDKFSRLFSNSLQKEVVINDCGLWSGSKWVDPGKIEEWVETWKALESRVTKTQEEKVVNVFLCYNPDYLEM</sequence>